<evidence type="ECO:0000256" key="2">
    <source>
        <dbReference type="ARBA" id="ARBA00022723"/>
    </source>
</evidence>
<dbReference type="InterPro" id="IPR017941">
    <property type="entry name" value="Rieske_2Fe-2S"/>
</dbReference>
<comment type="caution">
    <text evidence="8">The sequence shown here is derived from an EMBL/GenBank/DDBJ whole genome shotgun (WGS) entry which is preliminary data.</text>
</comment>
<reference evidence="8 9" key="1">
    <citation type="submission" date="2019-07" db="EMBL/GenBank/DDBJ databases">
        <title>New species of Amycolatopsis and Streptomyces.</title>
        <authorList>
            <person name="Duangmal K."/>
            <person name="Teo W.F.A."/>
            <person name="Lipun K."/>
        </authorList>
    </citation>
    <scope>NUCLEOTIDE SEQUENCE [LARGE SCALE GENOMIC DNA]</scope>
    <source>
        <strain evidence="8 9">NBRC 106415</strain>
    </source>
</reference>
<evidence type="ECO:0000256" key="4">
    <source>
        <dbReference type="ARBA" id="ARBA00023004"/>
    </source>
</evidence>
<dbReference type="InterPro" id="IPR036922">
    <property type="entry name" value="Rieske_2Fe-2S_sf"/>
</dbReference>
<dbReference type="PANTHER" id="PTHR21266:SF59">
    <property type="entry name" value="BLR4922 PROTEIN"/>
    <property type="match status" value="1"/>
</dbReference>
<proteinExistence type="predicted"/>
<dbReference type="Pfam" id="PF00355">
    <property type="entry name" value="Rieske"/>
    <property type="match status" value="1"/>
</dbReference>
<dbReference type="Gene3D" id="3.90.380.10">
    <property type="entry name" value="Naphthalene 1,2-dioxygenase Alpha Subunit, Chain A, domain 1"/>
    <property type="match status" value="1"/>
</dbReference>
<organism evidence="8 9">
    <name type="scientific">Streptomyces spongiae</name>
    <dbReference type="NCBI Taxonomy" id="565072"/>
    <lineage>
        <taxon>Bacteria</taxon>
        <taxon>Bacillati</taxon>
        <taxon>Actinomycetota</taxon>
        <taxon>Actinomycetes</taxon>
        <taxon>Kitasatosporales</taxon>
        <taxon>Streptomycetaceae</taxon>
        <taxon>Streptomyces</taxon>
    </lineage>
</organism>
<evidence type="ECO:0000256" key="6">
    <source>
        <dbReference type="SAM" id="MobiDB-lite"/>
    </source>
</evidence>
<dbReference type="Proteomes" id="UP000400924">
    <property type="component" value="Unassembled WGS sequence"/>
</dbReference>
<keyword evidence="9" id="KW-1185">Reference proteome</keyword>
<dbReference type="Gene3D" id="2.102.10.10">
    <property type="entry name" value="Rieske [2Fe-2S] iron-sulphur domain"/>
    <property type="match status" value="1"/>
</dbReference>
<keyword evidence="4" id="KW-0408">Iron</keyword>
<dbReference type="PANTHER" id="PTHR21266">
    <property type="entry name" value="IRON-SULFUR DOMAIN CONTAINING PROTEIN"/>
    <property type="match status" value="1"/>
</dbReference>
<evidence type="ECO:0000256" key="5">
    <source>
        <dbReference type="ARBA" id="ARBA00023014"/>
    </source>
</evidence>
<dbReference type="GO" id="GO:0016705">
    <property type="term" value="F:oxidoreductase activity, acting on paired donors, with incorporation or reduction of molecular oxygen"/>
    <property type="evidence" value="ECO:0007669"/>
    <property type="project" value="UniProtKB-ARBA"/>
</dbReference>
<keyword evidence="3" id="KW-0560">Oxidoreductase</keyword>
<dbReference type="AlphaFoldDB" id="A0A5N8XIL0"/>
<evidence type="ECO:0000259" key="7">
    <source>
        <dbReference type="PROSITE" id="PS51296"/>
    </source>
</evidence>
<feature type="domain" description="Rieske" evidence="7">
    <location>
        <begin position="64"/>
        <end position="169"/>
    </location>
</feature>
<dbReference type="GO" id="GO:0051537">
    <property type="term" value="F:2 iron, 2 sulfur cluster binding"/>
    <property type="evidence" value="ECO:0007669"/>
    <property type="project" value="UniProtKB-KW"/>
</dbReference>
<dbReference type="SUPFAM" id="SSF55961">
    <property type="entry name" value="Bet v1-like"/>
    <property type="match status" value="1"/>
</dbReference>
<evidence type="ECO:0000313" key="8">
    <source>
        <dbReference type="EMBL" id="MPY59094.1"/>
    </source>
</evidence>
<accession>A0A5N8XIL0</accession>
<dbReference type="GO" id="GO:0046872">
    <property type="term" value="F:metal ion binding"/>
    <property type="evidence" value="ECO:0007669"/>
    <property type="project" value="UniProtKB-KW"/>
</dbReference>
<dbReference type="InterPro" id="IPR050584">
    <property type="entry name" value="Cholesterol_7-desaturase"/>
</dbReference>
<evidence type="ECO:0000313" key="9">
    <source>
        <dbReference type="Proteomes" id="UP000400924"/>
    </source>
</evidence>
<keyword evidence="5" id="KW-0411">Iron-sulfur</keyword>
<dbReference type="EMBL" id="VJZC01000119">
    <property type="protein sequence ID" value="MPY59094.1"/>
    <property type="molecule type" value="Genomic_DNA"/>
</dbReference>
<name>A0A5N8XIL0_9ACTN</name>
<protein>
    <submittedName>
        <fullName evidence="8">Rieske 2Fe-2S domain-containing protein</fullName>
    </submittedName>
</protein>
<keyword evidence="1" id="KW-0001">2Fe-2S</keyword>
<gene>
    <name evidence="8" type="ORF">FNH08_18545</name>
</gene>
<evidence type="ECO:0000256" key="3">
    <source>
        <dbReference type="ARBA" id="ARBA00023002"/>
    </source>
</evidence>
<dbReference type="PROSITE" id="PS51296">
    <property type="entry name" value="RIESKE"/>
    <property type="match status" value="1"/>
</dbReference>
<evidence type="ECO:0000256" key="1">
    <source>
        <dbReference type="ARBA" id="ARBA00022714"/>
    </source>
</evidence>
<dbReference type="Pfam" id="PF19301">
    <property type="entry name" value="LigXa_C"/>
    <property type="match status" value="1"/>
</dbReference>
<dbReference type="GO" id="GO:0004497">
    <property type="term" value="F:monooxygenase activity"/>
    <property type="evidence" value="ECO:0007669"/>
    <property type="project" value="UniProtKB-ARBA"/>
</dbReference>
<dbReference type="SUPFAM" id="SSF50022">
    <property type="entry name" value="ISP domain"/>
    <property type="match status" value="1"/>
</dbReference>
<dbReference type="OrthoDB" id="5243643at2"/>
<feature type="region of interest" description="Disordered" evidence="6">
    <location>
        <begin position="1"/>
        <end position="20"/>
    </location>
</feature>
<keyword evidence="2" id="KW-0479">Metal-binding</keyword>
<sequence>MGHTRGQRPVSAGRDEPGRARTRLVIRMNHRPRTEMDRSMTDPFAKLTHVGPGSPTGEFFRQFWLPIARSSEFEADGAPIRLMALGERLVGFRDSGGRMGIFDHRCPHRCASLFFGRNENGGLRCSYHGWMFDVEGRVTDIPSSAGGRVPTRVRAKAYSVRERNGLVWIYMGSRETPPPLPVIGVVADDEELEIQMWLRECNWLQGMEGDIDAAHLAFLHHGGHDPEDVGEHFVLKWVTSGRAVETKVVNTAGGTMEGHRRPESFAPDYWHYTQQLLPSWTIPGQNPFEVEEPVVRFWLPMDDTHSMIFQLSRPRALVDGRSAFHAGVAELPGVKVRMADLLQPNNDQDWYGRWRLTPSEENNYFLDRDAQAKGNYTGVQGIQIQDKMITESMGPVVDRTHEHLSASDLMVSRTRRRLLKAVDAYATTGDLPATLDDTELTRGLMAGGGHVPEGTDWLQYYRDVAEAAGADPRILESDLVEATEGVGA</sequence>
<dbReference type="InterPro" id="IPR045623">
    <property type="entry name" value="LigXa_C"/>
</dbReference>